<evidence type="ECO:0000256" key="1">
    <source>
        <dbReference type="SAM" id="SignalP"/>
    </source>
</evidence>
<dbReference type="GO" id="GO:0003824">
    <property type="term" value="F:catalytic activity"/>
    <property type="evidence" value="ECO:0007669"/>
    <property type="project" value="InterPro"/>
</dbReference>
<dbReference type="SUPFAM" id="SSF53167">
    <property type="entry name" value="Purine and uridine phosphorylases"/>
    <property type="match status" value="1"/>
</dbReference>
<evidence type="ECO:0000259" key="2">
    <source>
        <dbReference type="Pfam" id="PF01048"/>
    </source>
</evidence>
<dbReference type="Gene3D" id="3.40.50.1580">
    <property type="entry name" value="Nucleoside phosphorylase domain"/>
    <property type="match status" value="1"/>
</dbReference>
<dbReference type="RefSeq" id="XP_013424588.1">
    <property type="nucleotide sequence ID" value="XM_013569134.1"/>
</dbReference>
<dbReference type="EMBL" id="KL584717">
    <property type="protein sequence ID" value="KEQ70498.1"/>
    <property type="molecule type" value="Genomic_DNA"/>
</dbReference>
<protein>
    <submittedName>
        <fullName evidence="3">Purine and uridine phosphorylase</fullName>
    </submittedName>
</protein>
<organism evidence="3 4">
    <name type="scientific">Aureobasidium namibiae CBS 147.97</name>
    <dbReference type="NCBI Taxonomy" id="1043004"/>
    <lineage>
        <taxon>Eukaryota</taxon>
        <taxon>Fungi</taxon>
        <taxon>Dikarya</taxon>
        <taxon>Ascomycota</taxon>
        <taxon>Pezizomycotina</taxon>
        <taxon>Dothideomycetes</taxon>
        <taxon>Dothideomycetidae</taxon>
        <taxon>Dothideales</taxon>
        <taxon>Saccotheciaceae</taxon>
        <taxon>Aureobasidium</taxon>
    </lineage>
</organism>
<reference evidence="3 4" key="1">
    <citation type="journal article" date="2014" name="BMC Genomics">
        <title>Genome sequencing of four Aureobasidium pullulans varieties: biotechnological potential, stress tolerance, and description of new species.</title>
        <authorList>
            <person name="Gostin Ar C."/>
            <person name="Ohm R.A."/>
            <person name="Kogej T."/>
            <person name="Sonjak S."/>
            <person name="Turk M."/>
            <person name="Zajc J."/>
            <person name="Zalar P."/>
            <person name="Grube M."/>
            <person name="Sun H."/>
            <person name="Han J."/>
            <person name="Sharma A."/>
            <person name="Chiniquy J."/>
            <person name="Ngan C.Y."/>
            <person name="Lipzen A."/>
            <person name="Barry K."/>
            <person name="Grigoriev I.V."/>
            <person name="Gunde-Cimerman N."/>
        </authorList>
    </citation>
    <scope>NUCLEOTIDE SEQUENCE [LARGE SCALE GENOMIC DNA]</scope>
    <source>
        <strain evidence="3 4">CBS 147.97</strain>
    </source>
</reference>
<feature type="chain" id="PRO_5001701310" evidence="1">
    <location>
        <begin position="24"/>
        <end position="334"/>
    </location>
</feature>
<dbReference type="HOGENOM" id="CLU_000288_34_22_1"/>
<gene>
    <name evidence="3" type="ORF">M436DRAFT_53744</name>
</gene>
<dbReference type="GO" id="GO:0009116">
    <property type="term" value="P:nucleoside metabolic process"/>
    <property type="evidence" value="ECO:0007669"/>
    <property type="project" value="InterPro"/>
</dbReference>
<dbReference type="InterPro" id="IPR000845">
    <property type="entry name" value="Nucleoside_phosphorylase_d"/>
</dbReference>
<dbReference type="GeneID" id="25411836"/>
<dbReference type="AlphaFoldDB" id="A0A074WC12"/>
<dbReference type="PANTHER" id="PTHR46082">
    <property type="entry name" value="ATP/GTP-BINDING PROTEIN-RELATED"/>
    <property type="match status" value="1"/>
</dbReference>
<sequence length="334" mass="36425">MGPGSRDDFRVAIICALPLEAAAVLSLFDQRYDKDGSKYGKQEGDINAYSTGRIGRHDIVLVHMPGMGVYSATRVAANVRLSFKEIRLALVVGVCGGAPLERTIVLGDVIISDSIVEFYTGRQYSDGIQARKGVKHMLGRPSPEIRGLLSKLEIPIIRQELEGEIQQDLAELSKKSDTARYPGVEHDRLFAASYRHMHRKDTPTRECPCVLSRSNTDPVCKEALESSCETLGCDADSSENPSRRARLASSVPTPLLHIGTIGATTVMKSGEHRDIIARENGVIGFEMEGAGIWEDLPCVIIKGVCDYADSHKNKRWQDYAAATAASAAKAFLGH</sequence>
<evidence type="ECO:0000313" key="3">
    <source>
        <dbReference type="EMBL" id="KEQ70498.1"/>
    </source>
</evidence>
<dbReference type="STRING" id="1043004.A0A074WC12"/>
<dbReference type="OrthoDB" id="194358at2759"/>
<proteinExistence type="predicted"/>
<dbReference type="InterPro" id="IPR035994">
    <property type="entry name" value="Nucleoside_phosphorylase_sf"/>
</dbReference>
<feature type="domain" description="Nucleoside phosphorylase" evidence="2">
    <location>
        <begin position="10"/>
        <end position="131"/>
    </location>
</feature>
<keyword evidence="1" id="KW-0732">Signal</keyword>
<dbReference type="Proteomes" id="UP000027730">
    <property type="component" value="Unassembled WGS sequence"/>
</dbReference>
<feature type="signal peptide" evidence="1">
    <location>
        <begin position="1"/>
        <end position="23"/>
    </location>
</feature>
<name>A0A074WC12_9PEZI</name>
<dbReference type="PANTHER" id="PTHR46082:SF6">
    <property type="entry name" value="AAA+ ATPASE DOMAIN-CONTAINING PROTEIN-RELATED"/>
    <property type="match status" value="1"/>
</dbReference>
<dbReference type="InterPro" id="IPR053137">
    <property type="entry name" value="NLR-like"/>
</dbReference>
<accession>A0A074WC12</accession>
<dbReference type="Pfam" id="PF01048">
    <property type="entry name" value="PNP_UDP_1"/>
    <property type="match status" value="1"/>
</dbReference>
<evidence type="ECO:0000313" key="4">
    <source>
        <dbReference type="Proteomes" id="UP000027730"/>
    </source>
</evidence>
<keyword evidence="4" id="KW-1185">Reference proteome</keyword>